<dbReference type="EMBL" id="JAIWYP010000012">
    <property type="protein sequence ID" value="KAH3729166.1"/>
    <property type="molecule type" value="Genomic_DNA"/>
</dbReference>
<evidence type="ECO:0000313" key="2">
    <source>
        <dbReference type="EMBL" id="KAH3729166.1"/>
    </source>
</evidence>
<reference evidence="2" key="1">
    <citation type="journal article" date="2019" name="bioRxiv">
        <title>The Genome of the Zebra Mussel, Dreissena polymorpha: A Resource for Invasive Species Research.</title>
        <authorList>
            <person name="McCartney M.A."/>
            <person name="Auch B."/>
            <person name="Kono T."/>
            <person name="Mallez S."/>
            <person name="Zhang Y."/>
            <person name="Obille A."/>
            <person name="Becker A."/>
            <person name="Abrahante J.E."/>
            <person name="Garbe J."/>
            <person name="Badalamenti J.P."/>
            <person name="Herman A."/>
            <person name="Mangelson H."/>
            <person name="Liachko I."/>
            <person name="Sullivan S."/>
            <person name="Sone E.D."/>
            <person name="Koren S."/>
            <person name="Silverstein K.A.T."/>
            <person name="Beckman K.B."/>
            <person name="Gohl D.M."/>
        </authorList>
    </citation>
    <scope>NUCLEOTIDE SEQUENCE</scope>
    <source>
        <strain evidence="2">Duluth1</strain>
        <tissue evidence="2">Whole animal</tissue>
    </source>
</reference>
<name>A0A9D4CQT7_DREPO</name>
<gene>
    <name evidence="2" type="ORF">DPMN_055131</name>
</gene>
<organism evidence="2 3">
    <name type="scientific">Dreissena polymorpha</name>
    <name type="common">Zebra mussel</name>
    <name type="synonym">Mytilus polymorpha</name>
    <dbReference type="NCBI Taxonomy" id="45954"/>
    <lineage>
        <taxon>Eukaryota</taxon>
        <taxon>Metazoa</taxon>
        <taxon>Spiralia</taxon>
        <taxon>Lophotrochozoa</taxon>
        <taxon>Mollusca</taxon>
        <taxon>Bivalvia</taxon>
        <taxon>Autobranchia</taxon>
        <taxon>Heteroconchia</taxon>
        <taxon>Euheterodonta</taxon>
        <taxon>Imparidentia</taxon>
        <taxon>Neoheterodontei</taxon>
        <taxon>Myida</taxon>
        <taxon>Dreissenoidea</taxon>
        <taxon>Dreissenidae</taxon>
        <taxon>Dreissena</taxon>
    </lineage>
</organism>
<sequence length="146" mass="15839">MAVEYSIDTVKDNTILSPGPSWFANADIFNAVTLFPGAAPVEAGQQPGRVPFNSDWLRFIPVKPRQSPGSGSCPGESRQRPGRAPVYRNTAGTHRVYTGIRPRKSYGNAPVSPRSSPVMPRRSPGECRWHSDRAPVLICTVAIPGL</sequence>
<evidence type="ECO:0000313" key="3">
    <source>
        <dbReference type="Proteomes" id="UP000828390"/>
    </source>
</evidence>
<proteinExistence type="predicted"/>
<dbReference type="Proteomes" id="UP000828390">
    <property type="component" value="Unassembled WGS sequence"/>
</dbReference>
<evidence type="ECO:0000256" key="1">
    <source>
        <dbReference type="SAM" id="MobiDB-lite"/>
    </source>
</evidence>
<accession>A0A9D4CQT7</accession>
<dbReference type="AlphaFoldDB" id="A0A9D4CQT7"/>
<feature type="region of interest" description="Disordered" evidence="1">
    <location>
        <begin position="63"/>
        <end position="127"/>
    </location>
</feature>
<reference evidence="2" key="2">
    <citation type="submission" date="2020-11" db="EMBL/GenBank/DDBJ databases">
        <authorList>
            <person name="McCartney M.A."/>
            <person name="Auch B."/>
            <person name="Kono T."/>
            <person name="Mallez S."/>
            <person name="Becker A."/>
            <person name="Gohl D.M."/>
            <person name="Silverstein K.A.T."/>
            <person name="Koren S."/>
            <person name="Bechman K.B."/>
            <person name="Herman A."/>
            <person name="Abrahante J.E."/>
            <person name="Garbe J."/>
        </authorList>
    </citation>
    <scope>NUCLEOTIDE SEQUENCE</scope>
    <source>
        <strain evidence="2">Duluth1</strain>
        <tissue evidence="2">Whole animal</tissue>
    </source>
</reference>
<comment type="caution">
    <text evidence="2">The sequence shown here is derived from an EMBL/GenBank/DDBJ whole genome shotgun (WGS) entry which is preliminary data.</text>
</comment>
<keyword evidence="3" id="KW-1185">Reference proteome</keyword>
<feature type="compositionally biased region" description="Low complexity" evidence="1">
    <location>
        <begin position="110"/>
        <end position="122"/>
    </location>
</feature>
<protein>
    <submittedName>
        <fullName evidence="2">Uncharacterized protein</fullName>
    </submittedName>
</protein>